<comment type="caution">
    <text evidence="1">The sequence shown here is derived from an EMBL/GenBank/DDBJ whole genome shotgun (WGS) entry which is preliminary data.</text>
</comment>
<dbReference type="AlphaFoldDB" id="A0AAD9PSE2"/>
<dbReference type="EMBL" id="JARQWQ010000158">
    <property type="protein sequence ID" value="KAK2548038.1"/>
    <property type="molecule type" value="Genomic_DNA"/>
</dbReference>
<sequence>MSSKIQWTDKMNDDLLECKQKALDLVKSSNPPRLDSGRKKGYMAVMKDLWETMGYCELGLSSQNLRDQAQRLEKIQYGKGEVVRNDIRLESTGNRMDRSQSLLKNNSHDLEAEADLHMEDVTAKSNSVPKRPIAINSFVKGALCQFNNSERTLGLCDRGAEMSLKKDGVSSLLQL</sequence>
<evidence type="ECO:0000313" key="1">
    <source>
        <dbReference type="EMBL" id="KAK2548038.1"/>
    </source>
</evidence>
<proteinExistence type="predicted"/>
<evidence type="ECO:0000313" key="2">
    <source>
        <dbReference type="Proteomes" id="UP001249851"/>
    </source>
</evidence>
<reference evidence="1" key="2">
    <citation type="journal article" date="2023" name="Science">
        <title>Genomic signatures of disease resistance in endangered staghorn corals.</title>
        <authorList>
            <person name="Vollmer S.V."/>
            <person name="Selwyn J.D."/>
            <person name="Despard B.A."/>
            <person name="Roesel C.L."/>
        </authorList>
    </citation>
    <scope>NUCLEOTIDE SEQUENCE</scope>
    <source>
        <strain evidence="1">K2</strain>
    </source>
</reference>
<accession>A0AAD9PSE2</accession>
<keyword evidence="2" id="KW-1185">Reference proteome</keyword>
<organism evidence="1 2">
    <name type="scientific">Acropora cervicornis</name>
    <name type="common">Staghorn coral</name>
    <dbReference type="NCBI Taxonomy" id="6130"/>
    <lineage>
        <taxon>Eukaryota</taxon>
        <taxon>Metazoa</taxon>
        <taxon>Cnidaria</taxon>
        <taxon>Anthozoa</taxon>
        <taxon>Hexacorallia</taxon>
        <taxon>Scleractinia</taxon>
        <taxon>Astrocoeniina</taxon>
        <taxon>Acroporidae</taxon>
        <taxon>Acropora</taxon>
    </lineage>
</organism>
<reference evidence="1" key="1">
    <citation type="journal article" date="2023" name="G3 (Bethesda)">
        <title>Whole genome assembly and annotation of the endangered Caribbean coral Acropora cervicornis.</title>
        <authorList>
            <person name="Selwyn J.D."/>
            <person name="Vollmer S.V."/>
        </authorList>
    </citation>
    <scope>NUCLEOTIDE SEQUENCE</scope>
    <source>
        <strain evidence="1">K2</strain>
    </source>
</reference>
<protein>
    <submittedName>
        <fullName evidence="1">Uncharacterized protein</fullName>
    </submittedName>
</protein>
<name>A0AAD9PSE2_ACRCE</name>
<gene>
    <name evidence="1" type="ORF">P5673_031867</name>
</gene>
<dbReference type="Proteomes" id="UP001249851">
    <property type="component" value="Unassembled WGS sequence"/>
</dbReference>